<dbReference type="RefSeq" id="WP_203790373.1">
    <property type="nucleotide sequence ID" value="NZ_BOMV01000106.1"/>
</dbReference>
<evidence type="ECO:0000313" key="1">
    <source>
        <dbReference type="EMBL" id="GIF01572.1"/>
    </source>
</evidence>
<dbReference type="Proteomes" id="UP000636960">
    <property type="component" value="Unassembled WGS sequence"/>
</dbReference>
<reference evidence="1" key="1">
    <citation type="submission" date="2021-01" db="EMBL/GenBank/DDBJ databases">
        <title>Whole genome shotgun sequence of Actinoplanes rishiriensis NBRC 108556.</title>
        <authorList>
            <person name="Komaki H."/>
            <person name="Tamura T."/>
        </authorList>
    </citation>
    <scope>NUCLEOTIDE SEQUENCE</scope>
    <source>
        <strain evidence="1">NBRC 108556</strain>
    </source>
</reference>
<sequence length="324" mass="36670">MGTATPRKLREAIGQALREAMSAPKVEQFCTGIGLAPPNPPDDVAMTSKAAYVERRLGGKTRPELVRLALQVLDECEEGKEAATKLADLLAGGSGVAGEMKNLIFAADGPKPEFVFRDALNNDLKAIKNAEYCLIYDRPLGPDGLTWRQLGDWWTERAGLAHLPEKQVWNNLHDRLERSLGDNPGERQISDAYKRRYRRLGPDIPALIPQVYLHYDPYHQARYGTSAPPLTRQRMDFLLLLPNRIRVVIEWDGAQHYADDTVLAHGRRHASPRRYAEMMAEDRALRLRGYEVYRFGGHELAEPGIEQRLDQFFDDLDRRYAPAA</sequence>
<dbReference type="AlphaFoldDB" id="A0A919MVM2"/>
<evidence type="ECO:0000313" key="2">
    <source>
        <dbReference type="Proteomes" id="UP000636960"/>
    </source>
</evidence>
<organism evidence="1 2">
    <name type="scientific">Paractinoplanes rishiriensis</name>
    <dbReference type="NCBI Taxonomy" id="1050105"/>
    <lineage>
        <taxon>Bacteria</taxon>
        <taxon>Bacillati</taxon>
        <taxon>Actinomycetota</taxon>
        <taxon>Actinomycetes</taxon>
        <taxon>Micromonosporales</taxon>
        <taxon>Micromonosporaceae</taxon>
        <taxon>Paractinoplanes</taxon>
    </lineage>
</organism>
<accession>A0A919MVM2</accession>
<name>A0A919MVM2_9ACTN</name>
<evidence type="ECO:0008006" key="3">
    <source>
        <dbReference type="Google" id="ProtNLM"/>
    </source>
</evidence>
<proteinExistence type="predicted"/>
<protein>
    <recommendedName>
        <fullName evidence="3">AbiJ-NTD3 domain-containing protein</fullName>
    </recommendedName>
</protein>
<keyword evidence="2" id="KW-1185">Reference proteome</keyword>
<dbReference type="EMBL" id="BOMV01000106">
    <property type="protein sequence ID" value="GIF01572.1"/>
    <property type="molecule type" value="Genomic_DNA"/>
</dbReference>
<comment type="caution">
    <text evidence="1">The sequence shown here is derived from an EMBL/GenBank/DDBJ whole genome shotgun (WGS) entry which is preliminary data.</text>
</comment>
<gene>
    <name evidence="1" type="ORF">Ari01nite_90360</name>
</gene>